<organism evidence="2 3">
    <name type="scientific">Rhizophagus irregularis (strain DAOM 181602 / DAOM 197198 / MUCL 43194)</name>
    <name type="common">Arbuscular mycorrhizal fungus</name>
    <name type="synonym">Glomus intraradices</name>
    <dbReference type="NCBI Taxonomy" id="747089"/>
    <lineage>
        <taxon>Eukaryota</taxon>
        <taxon>Fungi</taxon>
        <taxon>Fungi incertae sedis</taxon>
        <taxon>Mucoromycota</taxon>
        <taxon>Glomeromycotina</taxon>
        <taxon>Glomeromycetes</taxon>
        <taxon>Glomerales</taxon>
        <taxon>Glomeraceae</taxon>
        <taxon>Rhizophagus</taxon>
    </lineage>
</organism>
<keyword evidence="1" id="KW-0472">Membrane</keyword>
<evidence type="ECO:0000256" key="1">
    <source>
        <dbReference type="SAM" id="Phobius"/>
    </source>
</evidence>
<sequence>MKQKLYIMEIMVRHLVIVTCVYTALNIRINWEFTVKKFLTKNRSRERTLLLKNMKYSEL</sequence>
<dbReference type="EMBL" id="AUPC02000584">
    <property type="protein sequence ID" value="POG58005.1"/>
    <property type="molecule type" value="Genomic_DNA"/>
</dbReference>
<reference evidence="2 3" key="2">
    <citation type="journal article" date="2018" name="New Phytol.">
        <title>High intraspecific genome diversity in the model arbuscular mycorrhizal symbiont Rhizophagus irregularis.</title>
        <authorList>
            <person name="Chen E.C.H."/>
            <person name="Morin E."/>
            <person name="Beaudet D."/>
            <person name="Noel J."/>
            <person name="Yildirir G."/>
            <person name="Ndikumana S."/>
            <person name="Charron P."/>
            <person name="St-Onge C."/>
            <person name="Giorgi J."/>
            <person name="Kruger M."/>
            <person name="Marton T."/>
            <person name="Ropars J."/>
            <person name="Grigoriev I.V."/>
            <person name="Hainaut M."/>
            <person name="Henrissat B."/>
            <person name="Roux C."/>
            <person name="Martin F."/>
            <person name="Corradi N."/>
        </authorList>
    </citation>
    <scope>NUCLEOTIDE SEQUENCE [LARGE SCALE GENOMIC DNA]</scope>
    <source>
        <strain evidence="2 3">DAOM 197198</strain>
    </source>
</reference>
<name>A0A2P4NXY8_RHIID</name>
<feature type="transmembrane region" description="Helical" evidence="1">
    <location>
        <begin position="12"/>
        <end position="31"/>
    </location>
</feature>
<accession>A0A2P4NXY8</accession>
<dbReference type="Proteomes" id="UP000018888">
    <property type="component" value="Unassembled WGS sequence"/>
</dbReference>
<protein>
    <submittedName>
        <fullName evidence="2">Uncharacterized protein</fullName>
    </submittedName>
</protein>
<gene>
    <name evidence="2" type="ORF">GLOIN_2v1734494</name>
</gene>
<dbReference type="AlphaFoldDB" id="A0A2P4NXY8"/>
<proteinExistence type="predicted"/>
<evidence type="ECO:0000313" key="2">
    <source>
        <dbReference type="EMBL" id="POG58005.1"/>
    </source>
</evidence>
<reference evidence="2 3" key="1">
    <citation type="journal article" date="2013" name="Proc. Natl. Acad. Sci. U.S.A.">
        <title>Genome of an arbuscular mycorrhizal fungus provides insight into the oldest plant symbiosis.</title>
        <authorList>
            <person name="Tisserant E."/>
            <person name="Malbreil M."/>
            <person name="Kuo A."/>
            <person name="Kohler A."/>
            <person name="Symeonidi A."/>
            <person name="Balestrini R."/>
            <person name="Charron P."/>
            <person name="Duensing N."/>
            <person name="Frei Dit Frey N."/>
            <person name="Gianinazzi-Pearson V."/>
            <person name="Gilbert L.B."/>
            <person name="Handa Y."/>
            <person name="Herr J.R."/>
            <person name="Hijri M."/>
            <person name="Koul R."/>
            <person name="Kawaguchi M."/>
            <person name="Krajinski F."/>
            <person name="Lammers P.J."/>
            <person name="Masclaux F.G."/>
            <person name="Murat C."/>
            <person name="Morin E."/>
            <person name="Ndikumana S."/>
            <person name="Pagni M."/>
            <person name="Petitpierre D."/>
            <person name="Requena N."/>
            <person name="Rosikiewicz P."/>
            <person name="Riley R."/>
            <person name="Saito K."/>
            <person name="San Clemente H."/>
            <person name="Shapiro H."/>
            <person name="van Tuinen D."/>
            <person name="Becard G."/>
            <person name="Bonfante P."/>
            <person name="Paszkowski U."/>
            <person name="Shachar-Hill Y.Y."/>
            <person name="Tuskan G.A."/>
            <person name="Young P.W."/>
            <person name="Sanders I.R."/>
            <person name="Henrissat B."/>
            <person name="Rensing S.A."/>
            <person name="Grigoriev I.V."/>
            <person name="Corradi N."/>
            <person name="Roux C."/>
            <person name="Martin F."/>
        </authorList>
    </citation>
    <scope>NUCLEOTIDE SEQUENCE [LARGE SCALE GENOMIC DNA]</scope>
    <source>
        <strain evidence="2 3">DAOM 197198</strain>
    </source>
</reference>
<evidence type="ECO:0000313" key="3">
    <source>
        <dbReference type="Proteomes" id="UP000018888"/>
    </source>
</evidence>
<comment type="caution">
    <text evidence="2">The sequence shown here is derived from an EMBL/GenBank/DDBJ whole genome shotgun (WGS) entry which is preliminary data.</text>
</comment>
<keyword evidence="3" id="KW-1185">Reference proteome</keyword>
<keyword evidence="1" id="KW-0812">Transmembrane</keyword>
<keyword evidence="1" id="KW-1133">Transmembrane helix</keyword>